<dbReference type="SUPFAM" id="SSF69349">
    <property type="entry name" value="Phage fibre proteins"/>
    <property type="match status" value="1"/>
</dbReference>
<evidence type="ECO:0000313" key="3">
    <source>
        <dbReference type="Proteomes" id="UP000032352"/>
    </source>
</evidence>
<dbReference type="NCBIfam" id="TIGR01644">
    <property type="entry name" value="phage_P2_V"/>
    <property type="match status" value="1"/>
</dbReference>
<accession>A0AAE9Z3N4</accession>
<gene>
    <name evidence="2" type="ORF">SG34_025565</name>
</gene>
<organism evidence="2 3">
    <name type="scientific">Thalassomonas viridans</name>
    <dbReference type="NCBI Taxonomy" id="137584"/>
    <lineage>
        <taxon>Bacteria</taxon>
        <taxon>Pseudomonadati</taxon>
        <taxon>Pseudomonadota</taxon>
        <taxon>Gammaproteobacteria</taxon>
        <taxon>Alteromonadales</taxon>
        <taxon>Colwelliaceae</taxon>
        <taxon>Thalassomonas</taxon>
    </lineage>
</organism>
<dbReference type="Pfam" id="PF04717">
    <property type="entry name" value="Phage_base_V"/>
    <property type="match status" value="1"/>
</dbReference>
<dbReference type="InterPro" id="IPR006531">
    <property type="entry name" value="Gp5/Vgr_OB"/>
</dbReference>
<dbReference type="EMBL" id="CP059733">
    <property type="protein sequence ID" value="WDE04658.1"/>
    <property type="molecule type" value="Genomic_DNA"/>
</dbReference>
<dbReference type="AlphaFoldDB" id="A0AAE9Z3N4"/>
<dbReference type="InterPro" id="IPR037026">
    <property type="entry name" value="Vgr_OB-fold_dom_sf"/>
</dbReference>
<sequence length="223" mass="24237">MNLNQVFADIGNADLPHRLAKLISVGTIAEVDYQTARVKITIGDWLTGWLPWITARASNNLNWQAPEIDEQVLVLAPCGDIAQAVVLGAVYQQQQQELVSDIPAEERQDIERMQYLDGSVVEYNRKTHRYFFDIKGENATLDIVSAGTLNINTAADITVVTEANAKVTATENIDLEAKSVNVKASENISLDAGKDLSVKAGGNMTLEAGGNMKLNASHISAQE</sequence>
<evidence type="ECO:0000313" key="2">
    <source>
        <dbReference type="EMBL" id="WDE04658.1"/>
    </source>
</evidence>
<name>A0AAE9Z3N4_9GAMM</name>
<feature type="domain" description="Gp5/Type VI secretion system Vgr protein OB-fold" evidence="1">
    <location>
        <begin position="25"/>
        <end position="91"/>
    </location>
</feature>
<protein>
    <submittedName>
        <fullName evidence="2">Phage baseplate assembly protein V</fullName>
    </submittedName>
</protein>
<dbReference type="RefSeq" id="WP_044838298.1">
    <property type="nucleotide sequence ID" value="NZ_CP059733.1"/>
</dbReference>
<evidence type="ECO:0000259" key="1">
    <source>
        <dbReference type="Pfam" id="PF04717"/>
    </source>
</evidence>
<dbReference type="InterPro" id="IPR013046">
    <property type="entry name" value="GpV/Gp45"/>
</dbReference>
<reference evidence="2 3" key="1">
    <citation type="journal article" date="2015" name="Genome Announc.">
        <title>Draft Genome Sequences of Marine Isolates of Thalassomonas viridans and Thalassomonas actiniarum.</title>
        <authorList>
            <person name="Olonade I."/>
            <person name="van Zyl L.J."/>
            <person name="Trindade M."/>
        </authorList>
    </citation>
    <scope>NUCLEOTIDE SEQUENCE [LARGE SCALE GENOMIC DNA]</scope>
    <source>
        <strain evidence="2 3">XOM25</strain>
    </source>
</reference>
<keyword evidence="3" id="KW-1185">Reference proteome</keyword>
<reference evidence="2 3" key="2">
    <citation type="journal article" date="2022" name="Mar. Drugs">
        <title>Bioassay-Guided Fractionation Leads to the Detection of Cholic Acid Generated by the Rare Thalassomonas sp.</title>
        <authorList>
            <person name="Pheiffer F."/>
            <person name="Schneider Y.K."/>
            <person name="Hansen E.H."/>
            <person name="Andersen J.H."/>
            <person name="Isaksson J."/>
            <person name="Busche T."/>
            <person name="R C."/>
            <person name="Kalinowski J."/>
            <person name="Zyl L.V."/>
            <person name="Trindade M."/>
        </authorList>
    </citation>
    <scope>NUCLEOTIDE SEQUENCE [LARGE SCALE GENOMIC DNA]</scope>
    <source>
        <strain evidence="2 3">XOM25</strain>
    </source>
</reference>
<dbReference type="Gene3D" id="2.40.50.230">
    <property type="entry name" value="Gp5 N-terminal domain"/>
    <property type="match status" value="1"/>
</dbReference>
<dbReference type="Proteomes" id="UP000032352">
    <property type="component" value="Chromosome"/>
</dbReference>
<dbReference type="Gene3D" id="6.20.150.10">
    <property type="match status" value="1"/>
</dbReference>
<proteinExistence type="predicted"/>
<dbReference type="KEGG" id="tvd:SG34_025565"/>